<dbReference type="InterPro" id="IPR036291">
    <property type="entry name" value="NAD(P)-bd_dom_sf"/>
</dbReference>
<keyword evidence="3" id="KW-1185">Reference proteome</keyword>
<dbReference type="AlphaFoldDB" id="A0A0D0GF10"/>
<dbReference type="RefSeq" id="WP_041886729.1">
    <property type="nucleotide sequence ID" value="NZ_CP157278.1"/>
</dbReference>
<name>A0A0D0GF10_9SPHI</name>
<dbReference type="OrthoDB" id="1490291at2"/>
<feature type="domain" description="NAD-dependent epimerase/dehydratase" evidence="1">
    <location>
        <begin position="5"/>
        <end position="227"/>
    </location>
</feature>
<protein>
    <submittedName>
        <fullName evidence="2">UDP-glucose 4-epimerase</fullName>
    </submittedName>
</protein>
<dbReference type="PANTHER" id="PTHR43245:SF58">
    <property type="entry name" value="BLL5923 PROTEIN"/>
    <property type="match status" value="1"/>
</dbReference>
<dbReference type="SUPFAM" id="SSF51735">
    <property type="entry name" value="NAD(P)-binding Rossmann-fold domains"/>
    <property type="match status" value="1"/>
</dbReference>
<dbReference type="EMBL" id="JXRA01000136">
    <property type="protein sequence ID" value="KIO74780.1"/>
    <property type="molecule type" value="Genomic_DNA"/>
</dbReference>
<comment type="caution">
    <text evidence="2">The sequence shown here is derived from an EMBL/GenBank/DDBJ whole genome shotgun (WGS) entry which is preliminary data.</text>
</comment>
<dbReference type="InterPro" id="IPR050177">
    <property type="entry name" value="Lipid_A_modif_metabolic_enz"/>
</dbReference>
<dbReference type="Proteomes" id="UP000032049">
    <property type="component" value="Unassembled WGS sequence"/>
</dbReference>
<evidence type="ECO:0000313" key="2">
    <source>
        <dbReference type="EMBL" id="KIO74780.1"/>
    </source>
</evidence>
<evidence type="ECO:0000313" key="3">
    <source>
        <dbReference type="Proteomes" id="UP000032049"/>
    </source>
</evidence>
<accession>A0A0D0GF10</accession>
<dbReference type="STRING" id="1503925.TH53_24500"/>
<gene>
    <name evidence="2" type="ORF">TH53_24500</name>
</gene>
<evidence type="ECO:0000259" key="1">
    <source>
        <dbReference type="Pfam" id="PF01370"/>
    </source>
</evidence>
<sequence>MKKRVLITGASGFVGYHLIAAAISSGLEVYAAVRPSSNIKHLGEFDIQYTNPDFSNIDLLKKELEEKQYSYIIHASGITKAKTQEEYNTVNAEYTRNLALAAVTAAINLEKFIFVSSLAALGPLKDLSGLIEDNSPAHPVTNYGASKLLAEQYLAEINGLPLIVIRPTAVYGPREKDIFILLQTINKGLEPHIGSFKQQISFIYVKDLAKIIIDALFSDVTNKNYNVSDGGIYDRYALAEGVKKALHKRTWKFHLPVSAVSALAALMERIYKNSAGAPTLNKEKMNELTAVNWACNIEKLKADLGFKPAYNLENGLLETVNWYKNNKWL</sequence>
<reference evidence="2 3" key="1">
    <citation type="submission" date="2015-01" db="EMBL/GenBank/DDBJ databases">
        <title>Draft genome sequence of Pedobacter sp. NL19 isolated from sludge of an effluent treatment pond in an abandoned uranium mine.</title>
        <authorList>
            <person name="Santos T."/>
            <person name="Caetano T."/>
            <person name="Covas C."/>
            <person name="Cruz A."/>
            <person name="Mendo S."/>
        </authorList>
    </citation>
    <scope>NUCLEOTIDE SEQUENCE [LARGE SCALE GENOMIC DNA]</scope>
    <source>
        <strain evidence="2 3">NL19</strain>
    </source>
</reference>
<proteinExistence type="predicted"/>
<dbReference type="Gene3D" id="3.40.50.720">
    <property type="entry name" value="NAD(P)-binding Rossmann-like Domain"/>
    <property type="match status" value="1"/>
</dbReference>
<dbReference type="Pfam" id="PF01370">
    <property type="entry name" value="Epimerase"/>
    <property type="match status" value="1"/>
</dbReference>
<dbReference type="PANTHER" id="PTHR43245">
    <property type="entry name" value="BIFUNCTIONAL POLYMYXIN RESISTANCE PROTEIN ARNA"/>
    <property type="match status" value="1"/>
</dbReference>
<dbReference type="InterPro" id="IPR001509">
    <property type="entry name" value="Epimerase_deHydtase"/>
</dbReference>
<organism evidence="2 3">
    <name type="scientific">Pedobacter lusitanus</name>
    <dbReference type="NCBI Taxonomy" id="1503925"/>
    <lineage>
        <taxon>Bacteria</taxon>
        <taxon>Pseudomonadati</taxon>
        <taxon>Bacteroidota</taxon>
        <taxon>Sphingobacteriia</taxon>
        <taxon>Sphingobacteriales</taxon>
        <taxon>Sphingobacteriaceae</taxon>
        <taxon>Pedobacter</taxon>
    </lineage>
</organism>